<dbReference type="EMBL" id="ABDG02000019">
    <property type="protein sequence ID" value="EHK48193.1"/>
    <property type="molecule type" value="Genomic_DNA"/>
</dbReference>
<reference evidence="1 2" key="1">
    <citation type="journal article" date="2011" name="Genome Biol.">
        <title>Comparative genome sequence analysis underscores mycoparasitism as the ancestral life style of Trichoderma.</title>
        <authorList>
            <person name="Kubicek C.P."/>
            <person name="Herrera-Estrella A."/>
            <person name="Seidl-Seiboth V."/>
            <person name="Martinez D.A."/>
            <person name="Druzhinina I.S."/>
            <person name="Thon M."/>
            <person name="Zeilinger S."/>
            <person name="Casas-Flores S."/>
            <person name="Horwitz B.A."/>
            <person name="Mukherjee P.K."/>
            <person name="Mukherjee M."/>
            <person name="Kredics L."/>
            <person name="Alcaraz L.D."/>
            <person name="Aerts A."/>
            <person name="Antal Z."/>
            <person name="Atanasova L."/>
            <person name="Cervantes-Badillo M.G."/>
            <person name="Challacombe J."/>
            <person name="Chertkov O."/>
            <person name="McCluskey K."/>
            <person name="Coulpier F."/>
            <person name="Deshpande N."/>
            <person name="von Doehren H."/>
            <person name="Ebbole D.J."/>
            <person name="Esquivel-Naranjo E.U."/>
            <person name="Fekete E."/>
            <person name="Flipphi M."/>
            <person name="Glaser F."/>
            <person name="Gomez-Rodriguez E.Y."/>
            <person name="Gruber S."/>
            <person name="Han C."/>
            <person name="Henrissat B."/>
            <person name="Hermosa R."/>
            <person name="Hernandez-Onate M."/>
            <person name="Karaffa L."/>
            <person name="Kosti I."/>
            <person name="Le Crom S."/>
            <person name="Lindquist E."/>
            <person name="Lucas S."/>
            <person name="Luebeck M."/>
            <person name="Luebeck P.S."/>
            <person name="Margeot A."/>
            <person name="Metz B."/>
            <person name="Misra M."/>
            <person name="Nevalainen H."/>
            <person name="Omann M."/>
            <person name="Packer N."/>
            <person name="Perrone G."/>
            <person name="Uresti-Rivera E.E."/>
            <person name="Salamov A."/>
            <person name="Schmoll M."/>
            <person name="Seiboth B."/>
            <person name="Shapiro H."/>
            <person name="Sukno S."/>
            <person name="Tamayo-Ramos J.A."/>
            <person name="Tisch D."/>
            <person name="Wiest A."/>
            <person name="Wilkinson H.H."/>
            <person name="Zhang M."/>
            <person name="Coutinho P.M."/>
            <person name="Kenerley C.M."/>
            <person name="Monte E."/>
            <person name="Baker S.E."/>
            <person name="Grigoriev I.V."/>
        </authorList>
    </citation>
    <scope>NUCLEOTIDE SEQUENCE [LARGE SCALE GENOMIC DNA]</scope>
    <source>
        <strain evidence="2">ATCC 20476 / IMI 206040</strain>
    </source>
</reference>
<evidence type="ECO:0000313" key="1">
    <source>
        <dbReference type="EMBL" id="EHK48193.1"/>
    </source>
</evidence>
<organism evidence="1 2">
    <name type="scientific">Hypocrea atroviridis (strain ATCC 20476 / IMI 206040)</name>
    <name type="common">Trichoderma atroviride</name>
    <dbReference type="NCBI Taxonomy" id="452589"/>
    <lineage>
        <taxon>Eukaryota</taxon>
        <taxon>Fungi</taxon>
        <taxon>Dikarya</taxon>
        <taxon>Ascomycota</taxon>
        <taxon>Pezizomycotina</taxon>
        <taxon>Sordariomycetes</taxon>
        <taxon>Hypocreomycetidae</taxon>
        <taxon>Hypocreales</taxon>
        <taxon>Hypocreaceae</taxon>
        <taxon>Trichoderma</taxon>
    </lineage>
</organism>
<evidence type="ECO:0000313" key="2">
    <source>
        <dbReference type="Proteomes" id="UP000005426"/>
    </source>
</evidence>
<accession>G9NMR3</accession>
<dbReference type="Proteomes" id="UP000005426">
    <property type="component" value="Unassembled WGS sequence"/>
</dbReference>
<comment type="caution">
    <text evidence="1">The sequence shown here is derived from an EMBL/GenBank/DDBJ whole genome shotgun (WGS) entry which is preliminary data.</text>
</comment>
<sequence length="59" mass="6325">MSPRLNSFARPLSNCHFQADVWIGMEAASYGTMERAMVGSAESAHDGELPDGALLETVV</sequence>
<name>G9NMR3_HYPAI</name>
<keyword evidence="2" id="KW-1185">Reference proteome</keyword>
<protein>
    <submittedName>
        <fullName evidence="1">Uncharacterized protein</fullName>
    </submittedName>
</protein>
<dbReference type="HOGENOM" id="CLU_2961080_0_0_1"/>
<gene>
    <name evidence="1" type="ORF">TRIATDRAFT_305935</name>
</gene>
<dbReference type="AlphaFoldDB" id="G9NMR3"/>
<proteinExistence type="predicted"/>